<evidence type="ECO:0000313" key="1">
    <source>
        <dbReference type="EMBL" id="RQN08544.1"/>
    </source>
</evidence>
<comment type="caution">
    <text evidence="1">The sequence shown here is derived from an EMBL/GenBank/DDBJ whole genome shotgun (WGS) entry which is preliminary data.</text>
</comment>
<dbReference type="InterPro" id="IPR021408">
    <property type="entry name" value="DUF3046"/>
</dbReference>
<organism evidence="1 2">
    <name type="scientific">Aeromicrobium camelliae</name>
    <dbReference type="NCBI Taxonomy" id="1538144"/>
    <lineage>
        <taxon>Bacteria</taxon>
        <taxon>Bacillati</taxon>
        <taxon>Actinomycetota</taxon>
        <taxon>Actinomycetes</taxon>
        <taxon>Propionibacteriales</taxon>
        <taxon>Nocardioidaceae</taxon>
        <taxon>Aeromicrobium</taxon>
    </lineage>
</organism>
<keyword evidence="2" id="KW-1185">Reference proteome</keyword>
<protein>
    <submittedName>
        <fullName evidence="1">DUF3046 domain-containing protein</fullName>
    </submittedName>
</protein>
<dbReference type="RefSeq" id="WP_124236366.1">
    <property type="nucleotide sequence ID" value="NZ_JBHUFI010000002.1"/>
</dbReference>
<dbReference type="Pfam" id="PF11248">
    <property type="entry name" value="DUF3046"/>
    <property type="match status" value="1"/>
</dbReference>
<dbReference type="EMBL" id="RQJX01000006">
    <property type="protein sequence ID" value="RQN08544.1"/>
    <property type="molecule type" value="Genomic_DNA"/>
</dbReference>
<sequence length="64" mass="7112">MRHSEFWARMEHHLGASYAASWASQQSIASLGDRTVDEALDAGVPPQQVWRAVHAVLELPASER</sequence>
<evidence type="ECO:0000313" key="2">
    <source>
        <dbReference type="Proteomes" id="UP000275225"/>
    </source>
</evidence>
<gene>
    <name evidence="1" type="ORF">EHW97_06585</name>
</gene>
<dbReference type="OrthoDB" id="3215033at2"/>
<dbReference type="AlphaFoldDB" id="A0A3N6YFG5"/>
<accession>A0A3N6YFG5</accession>
<proteinExistence type="predicted"/>
<name>A0A3N6YFG5_9ACTN</name>
<reference evidence="1 2" key="1">
    <citation type="submission" date="2018-11" db="EMBL/GenBank/DDBJ databases">
        <authorList>
            <person name="Li F."/>
        </authorList>
    </citation>
    <scope>NUCLEOTIDE SEQUENCE [LARGE SCALE GENOMIC DNA]</scope>
    <source>
        <strain evidence="1 2">YS17T</strain>
    </source>
</reference>
<dbReference type="Proteomes" id="UP000275225">
    <property type="component" value="Unassembled WGS sequence"/>
</dbReference>